<evidence type="ECO:0008006" key="4">
    <source>
        <dbReference type="Google" id="ProtNLM"/>
    </source>
</evidence>
<evidence type="ECO:0000313" key="3">
    <source>
        <dbReference type="Proteomes" id="UP000663508"/>
    </source>
</evidence>
<gene>
    <name evidence="2" type="ORF">mvi_36800</name>
</gene>
<comment type="similarity">
    <text evidence="1">Belongs to the phD/YefM antitoxin family.</text>
</comment>
<dbReference type="KEGG" id="mind:mvi_36800"/>
<dbReference type="SUPFAM" id="SSF143120">
    <property type="entry name" value="YefM-like"/>
    <property type="match status" value="1"/>
</dbReference>
<sequence>MREPGRASPGSPFRGRPDSAILAAGAVTEPVMAYYTLEDAITRLPELLAKATDGEEVIITRLDEDLVKLVPTEPRPMTKEEMDRIKANQVVPLKPFDSTSLIRQMRDECL</sequence>
<dbReference type="AlphaFoldDB" id="A0A8H8WVM2"/>
<name>A0A8H8WVM2_9HYPH</name>
<accession>A0A8H8WVM2</accession>
<reference evidence="2" key="1">
    <citation type="submission" date="2020-11" db="EMBL/GenBank/DDBJ databases">
        <title>Complete genome sequence of a novel pathogenic Methylobacterium strain isolated from rice in Vietnam.</title>
        <authorList>
            <person name="Lai K."/>
            <person name="Okazaki S."/>
            <person name="Higashi K."/>
            <person name="Mori H."/>
            <person name="Toyoda A."/>
            <person name="Kurokawa K."/>
        </authorList>
    </citation>
    <scope>NUCLEOTIDE SEQUENCE</scope>
    <source>
        <strain evidence="2">VL1</strain>
    </source>
</reference>
<proteinExistence type="inferred from homology"/>
<protein>
    <recommendedName>
        <fullName evidence="4">Antitoxin</fullName>
    </recommendedName>
</protein>
<dbReference type="InterPro" id="IPR036165">
    <property type="entry name" value="YefM-like_sf"/>
</dbReference>
<organism evidence="2 3">
    <name type="scientific">Methylobacterium indicum</name>
    <dbReference type="NCBI Taxonomy" id="1775910"/>
    <lineage>
        <taxon>Bacteria</taxon>
        <taxon>Pseudomonadati</taxon>
        <taxon>Pseudomonadota</taxon>
        <taxon>Alphaproteobacteria</taxon>
        <taxon>Hyphomicrobiales</taxon>
        <taxon>Methylobacteriaceae</taxon>
        <taxon>Methylobacterium</taxon>
    </lineage>
</organism>
<dbReference type="Proteomes" id="UP000663508">
    <property type="component" value="Chromosome"/>
</dbReference>
<evidence type="ECO:0000313" key="2">
    <source>
        <dbReference type="EMBL" id="BCM85219.1"/>
    </source>
</evidence>
<evidence type="ECO:0000256" key="1">
    <source>
        <dbReference type="ARBA" id="ARBA00009981"/>
    </source>
</evidence>
<dbReference type="EMBL" id="AP024145">
    <property type="protein sequence ID" value="BCM85219.1"/>
    <property type="molecule type" value="Genomic_DNA"/>
</dbReference>